<accession>A0A514A8Q8</accession>
<dbReference type="KEGG" id="vg:55620372"/>
<proteinExistence type="predicted"/>
<gene>
    <name evidence="1" type="primary">79</name>
    <name evidence="1" type="ORF">KYLE_82</name>
</gene>
<sequence>MGKKKVKVMFDGKLLKGHAGHDQVEKAKNMRTSTLAQYIRFGIVQSADNALVQRKIEEFKIRQNNSKK</sequence>
<organism evidence="1 2">
    <name type="scientific">Pantoea phage Kyle</name>
    <dbReference type="NCBI Taxonomy" id="2589665"/>
    <lineage>
        <taxon>Viruses</taxon>
        <taxon>Duplodnaviria</taxon>
        <taxon>Heunggongvirae</taxon>
        <taxon>Uroviricota</taxon>
        <taxon>Caudoviricetes</taxon>
        <taxon>Lindbergviridae</taxon>
        <taxon>Kylevirus</taxon>
        <taxon>Kylevirus kyle</taxon>
    </lineage>
</organism>
<dbReference type="Proteomes" id="UP000319711">
    <property type="component" value="Segment"/>
</dbReference>
<dbReference type="GeneID" id="55620372"/>
<dbReference type="EMBL" id="MN038177">
    <property type="protein sequence ID" value="QDH49657.1"/>
    <property type="molecule type" value="Genomic_DNA"/>
</dbReference>
<name>A0A514A8Q8_9CAUD</name>
<keyword evidence="2" id="KW-1185">Reference proteome</keyword>
<reference evidence="1 2" key="1">
    <citation type="submission" date="2019-06" db="EMBL/GenBank/DDBJ databases">
        <authorList>
            <person name="Fakulujo A."/>
            <person name="Fiaz D."/>
            <person name="Garg S."/>
            <person name="Gordon G."/>
            <person name="Haider Z."/>
            <person name="Hale A."/>
            <person name="Hodges K."/>
            <person name="Jacob L."/>
            <person name="Kandil F."/>
            <person name="Kincaid V."/>
            <person name="Melchor-Guerra M."/>
            <person name="Morrelli A."/>
            <person name="Morris R."/>
            <person name="Nawaz M."/>
            <person name="Nguyen N."/>
            <person name="Omair A."/>
            <person name="Pray J."/>
            <person name="Saleem H."/>
            <person name="Saravane K."/>
            <person name="Sharma A."/>
            <person name="Singh A."/>
            <person name="Walston M."/>
            <person name="Zaman H."/>
            <person name="Puthuveetil N."/>
            <person name="Do L."/>
            <person name="Islam N."/>
            <person name="Johnson A."/>
        </authorList>
    </citation>
    <scope>NUCLEOTIDE SEQUENCE [LARGE SCALE GENOMIC DNA]</scope>
</reference>
<evidence type="ECO:0000313" key="2">
    <source>
        <dbReference type="Proteomes" id="UP000319711"/>
    </source>
</evidence>
<evidence type="ECO:0000313" key="1">
    <source>
        <dbReference type="EMBL" id="QDH49657.1"/>
    </source>
</evidence>
<dbReference type="RefSeq" id="YP_009849914.1">
    <property type="nucleotide sequence ID" value="NC_048796.1"/>
</dbReference>
<protein>
    <submittedName>
        <fullName evidence="1">Uncharacterized protein</fullName>
    </submittedName>
</protein>